<keyword evidence="4" id="KW-0808">Transferase</keyword>
<comment type="subcellular location">
    <subcellularLocation>
        <location evidence="1">Golgi apparatus membrane</location>
        <topology evidence="1">Single-pass type II membrane protein</topology>
    </subcellularLocation>
</comment>
<protein>
    <recommendedName>
        <fullName evidence="8">Exostosin GT47 domain-containing protein</fullName>
    </recommendedName>
</protein>
<keyword evidence="5" id="KW-0735">Signal-anchor</keyword>
<evidence type="ECO:0000256" key="2">
    <source>
        <dbReference type="ARBA" id="ARBA00010271"/>
    </source>
</evidence>
<keyword evidence="10" id="KW-1185">Reference proteome</keyword>
<dbReference type="InterPro" id="IPR040911">
    <property type="entry name" value="Exostosin_GT47"/>
</dbReference>
<dbReference type="Pfam" id="PF03016">
    <property type="entry name" value="Exostosin_GT47"/>
    <property type="match status" value="1"/>
</dbReference>
<keyword evidence="7" id="KW-0812">Transmembrane</keyword>
<sequence>MSLDIKRPNINKAKKKMGFIVKMQLNNNSNRGGHNKRNLFIFVFFRKYYRWILWFFLSLYLFTSYFAGDQSSPSTTTRLLSNHKTSSSLPSRALIESSAISTTSIGIFSGMKIHVYDLPARFNVDWVTQSDRCASHLFASEVAIHRALLSDSSSFVRTLDPEEADFFFVPVYVSCNFSTVNGFPSLTHARSLLSSAVDFISDQHPFWNRTQGSDHVFVASHDFGACFHAMEDMAIEEGIPEFMKKSIILQTFGVNYKHPCQEAEHVVIPPYIPPESVQRAVDRAPENGRRDIWAFFRGKMEVNPKNISGHFYSKGVRTAILKKYGGRRRFYLNRHRFAGYRSEIVRSVFCLCPLGWAPWSPRLVESAVLGCVPVVIADGIQLPLSETVRWPEISLSVAEKDVKNLRRILEHVAVTNLSVIQRNLREPGLKRALLYNVPMKEGDATWHILEALWRKLDRSYRRLDCFGLFRIGETGMSRVGVHNVSGLTRTREMSAELAFTEWINTCPQGSESVKYADV</sequence>
<evidence type="ECO:0000313" key="9">
    <source>
        <dbReference type="EMBL" id="CAA7027743.1"/>
    </source>
</evidence>
<dbReference type="AlphaFoldDB" id="A0A6D2IJF6"/>
<proteinExistence type="inferred from homology"/>
<accession>A0A6D2IJF6</accession>
<keyword evidence="7" id="KW-0472">Membrane</keyword>
<dbReference type="EMBL" id="CACVBM020001060">
    <property type="protein sequence ID" value="CAA7027743.1"/>
    <property type="molecule type" value="Genomic_DNA"/>
</dbReference>
<dbReference type="Proteomes" id="UP000467841">
    <property type="component" value="Unassembled WGS sequence"/>
</dbReference>
<feature type="transmembrane region" description="Helical" evidence="7">
    <location>
        <begin position="48"/>
        <end position="68"/>
    </location>
</feature>
<organism evidence="9 10">
    <name type="scientific">Microthlaspi erraticum</name>
    <dbReference type="NCBI Taxonomy" id="1685480"/>
    <lineage>
        <taxon>Eukaryota</taxon>
        <taxon>Viridiplantae</taxon>
        <taxon>Streptophyta</taxon>
        <taxon>Embryophyta</taxon>
        <taxon>Tracheophyta</taxon>
        <taxon>Spermatophyta</taxon>
        <taxon>Magnoliopsida</taxon>
        <taxon>eudicotyledons</taxon>
        <taxon>Gunneridae</taxon>
        <taxon>Pentapetalae</taxon>
        <taxon>rosids</taxon>
        <taxon>malvids</taxon>
        <taxon>Brassicales</taxon>
        <taxon>Brassicaceae</taxon>
        <taxon>Coluteocarpeae</taxon>
        <taxon>Microthlaspi</taxon>
    </lineage>
</organism>
<reference evidence="9" key="1">
    <citation type="submission" date="2020-01" db="EMBL/GenBank/DDBJ databases">
        <authorList>
            <person name="Mishra B."/>
        </authorList>
    </citation>
    <scope>NUCLEOTIDE SEQUENCE [LARGE SCALE GENOMIC DNA]</scope>
</reference>
<evidence type="ECO:0000256" key="6">
    <source>
        <dbReference type="ARBA" id="ARBA00023034"/>
    </source>
</evidence>
<dbReference type="OrthoDB" id="1924787at2759"/>
<evidence type="ECO:0000256" key="1">
    <source>
        <dbReference type="ARBA" id="ARBA00004323"/>
    </source>
</evidence>
<gene>
    <name evidence="9" type="ORF">MERR_LOCUS14978</name>
</gene>
<comment type="similarity">
    <text evidence="2">Belongs to the glycosyltransferase 47 family.</text>
</comment>
<dbReference type="GO" id="GO:0016757">
    <property type="term" value="F:glycosyltransferase activity"/>
    <property type="evidence" value="ECO:0007669"/>
    <property type="project" value="UniProtKB-KW"/>
</dbReference>
<dbReference type="InterPro" id="IPR004263">
    <property type="entry name" value="Exostosin"/>
</dbReference>
<evidence type="ECO:0000256" key="4">
    <source>
        <dbReference type="ARBA" id="ARBA00022679"/>
    </source>
</evidence>
<keyword evidence="6" id="KW-0333">Golgi apparatus</keyword>
<evidence type="ECO:0000256" key="7">
    <source>
        <dbReference type="SAM" id="Phobius"/>
    </source>
</evidence>
<name>A0A6D2IJF6_9BRAS</name>
<dbReference type="GO" id="GO:0010417">
    <property type="term" value="P:glucuronoxylan biosynthetic process"/>
    <property type="evidence" value="ECO:0007669"/>
    <property type="project" value="TreeGrafter"/>
</dbReference>
<keyword evidence="3" id="KW-0328">Glycosyltransferase</keyword>
<evidence type="ECO:0000256" key="5">
    <source>
        <dbReference type="ARBA" id="ARBA00022968"/>
    </source>
</evidence>
<dbReference type="GO" id="GO:0000139">
    <property type="term" value="C:Golgi membrane"/>
    <property type="evidence" value="ECO:0007669"/>
    <property type="project" value="UniProtKB-SubCell"/>
</dbReference>
<evidence type="ECO:0000256" key="3">
    <source>
        <dbReference type="ARBA" id="ARBA00022676"/>
    </source>
</evidence>
<keyword evidence="7" id="KW-1133">Transmembrane helix</keyword>
<evidence type="ECO:0000313" key="10">
    <source>
        <dbReference type="Proteomes" id="UP000467841"/>
    </source>
</evidence>
<dbReference type="PANTHER" id="PTHR11062">
    <property type="entry name" value="EXOSTOSIN HEPARAN SULFATE GLYCOSYLTRANSFERASE -RELATED"/>
    <property type="match status" value="1"/>
</dbReference>
<dbReference type="PANTHER" id="PTHR11062:SF393">
    <property type="entry name" value="GLUCURONOXYLAN GLUCURONOSYLTRANSFERASE F8H-RELATED"/>
    <property type="match status" value="1"/>
</dbReference>
<feature type="domain" description="Exostosin GT47" evidence="8">
    <location>
        <begin position="109"/>
        <end position="411"/>
    </location>
</feature>
<comment type="caution">
    <text evidence="9">The sequence shown here is derived from an EMBL/GenBank/DDBJ whole genome shotgun (WGS) entry which is preliminary data.</text>
</comment>
<evidence type="ECO:0000259" key="8">
    <source>
        <dbReference type="Pfam" id="PF03016"/>
    </source>
</evidence>